<evidence type="ECO:0000256" key="6">
    <source>
        <dbReference type="ARBA" id="ARBA00023163"/>
    </source>
</evidence>
<dbReference type="OrthoDB" id="5319458at2759"/>
<dbReference type="GO" id="GO:0008270">
    <property type="term" value="F:zinc ion binding"/>
    <property type="evidence" value="ECO:0007669"/>
    <property type="project" value="InterPro"/>
</dbReference>
<organism evidence="10 11">
    <name type="scientific">Amorphotheca resinae ATCC 22711</name>
    <dbReference type="NCBI Taxonomy" id="857342"/>
    <lineage>
        <taxon>Eukaryota</taxon>
        <taxon>Fungi</taxon>
        <taxon>Dikarya</taxon>
        <taxon>Ascomycota</taxon>
        <taxon>Pezizomycotina</taxon>
        <taxon>Leotiomycetes</taxon>
        <taxon>Helotiales</taxon>
        <taxon>Amorphothecaceae</taxon>
        <taxon>Amorphotheca</taxon>
    </lineage>
</organism>
<evidence type="ECO:0000256" key="2">
    <source>
        <dbReference type="ARBA" id="ARBA00022723"/>
    </source>
</evidence>
<reference evidence="10 11" key="1">
    <citation type="journal article" date="2018" name="New Phytol.">
        <title>Comparative genomics and transcriptomics depict ericoid mycorrhizal fungi as versatile saprotrophs and plant mutualists.</title>
        <authorList>
            <person name="Martino E."/>
            <person name="Morin E."/>
            <person name="Grelet G.A."/>
            <person name="Kuo A."/>
            <person name="Kohler A."/>
            <person name="Daghino S."/>
            <person name="Barry K.W."/>
            <person name="Cichocki N."/>
            <person name="Clum A."/>
            <person name="Dockter R.B."/>
            <person name="Hainaut M."/>
            <person name="Kuo R.C."/>
            <person name="LaButti K."/>
            <person name="Lindahl B.D."/>
            <person name="Lindquist E.A."/>
            <person name="Lipzen A."/>
            <person name="Khouja H.R."/>
            <person name="Magnuson J."/>
            <person name="Murat C."/>
            <person name="Ohm R.A."/>
            <person name="Singer S.W."/>
            <person name="Spatafora J.W."/>
            <person name="Wang M."/>
            <person name="Veneault-Fourrey C."/>
            <person name="Henrissat B."/>
            <person name="Grigoriev I.V."/>
            <person name="Martin F.M."/>
            <person name="Perotto S."/>
        </authorList>
    </citation>
    <scope>NUCLEOTIDE SEQUENCE [LARGE SCALE GENOMIC DNA]</scope>
    <source>
        <strain evidence="10 11">ATCC 22711</strain>
    </source>
</reference>
<comment type="subcellular location">
    <subcellularLocation>
        <location evidence="1">Nucleus</location>
    </subcellularLocation>
</comment>
<evidence type="ECO:0000313" key="10">
    <source>
        <dbReference type="EMBL" id="PSS20185.1"/>
    </source>
</evidence>
<accession>A0A2T3B3I1</accession>
<dbReference type="GO" id="GO:0045944">
    <property type="term" value="P:positive regulation of transcription by RNA polymerase II"/>
    <property type="evidence" value="ECO:0007669"/>
    <property type="project" value="TreeGrafter"/>
</dbReference>
<dbReference type="Pfam" id="PF04082">
    <property type="entry name" value="Fungal_trans"/>
    <property type="match status" value="1"/>
</dbReference>
<dbReference type="GO" id="GO:0043565">
    <property type="term" value="F:sequence-specific DNA binding"/>
    <property type="evidence" value="ECO:0007669"/>
    <property type="project" value="TreeGrafter"/>
</dbReference>
<name>A0A2T3B3I1_AMORE</name>
<dbReference type="RefSeq" id="XP_024721455.1">
    <property type="nucleotide sequence ID" value="XM_024863850.1"/>
</dbReference>
<dbReference type="PANTHER" id="PTHR47782">
    <property type="entry name" value="ZN(II)2CYS6 TRANSCRIPTION FACTOR (EUROFUNG)-RELATED"/>
    <property type="match status" value="1"/>
</dbReference>
<dbReference type="GO" id="GO:0000981">
    <property type="term" value="F:DNA-binding transcription factor activity, RNA polymerase II-specific"/>
    <property type="evidence" value="ECO:0007669"/>
    <property type="project" value="InterPro"/>
</dbReference>
<evidence type="ECO:0000256" key="1">
    <source>
        <dbReference type="ARBA" id="ARBA00004123"/>
    </source>
</evidence>
<dbReference type="GO" id="GO:0006351">
    <property type="term" value="P:DNA-templated transcription"/>
    <property type="evidence" value="ECO:0007669"/>
    <property type="project" value="InterPro"/>
</dbReference>
<evidence type="ECO:0000256" key="3">
    <source>
        <dbReference type="ARBA" id="ARBA00022833"/>
    </source>
</evidence>
<keyword evidence="11" id="KW-1185">Reference proteome</keyword>
<dbReference type="InterPro" id="IPR036864">
    <property type="entry name" value="Zn2-C6_fun-type_DNA-bd_sf"/>
</dbReference>
<protein>
    <recommendedName>
        <fullName evidence="9">Zn(2)-C6 fungal-type domain-containing protein</fullName>
    </recommendedName>
</protein>
<dbReference type="EMBL" id="KZ679010">
    <property type="protein sequence ID" value="PSS20185.1"/>
    <property type="molecule type" value="Genomic_DNA"/>
</dbReference>
<dbReference type="InterPro" id="IPR052202">
    <property type="entry name" value="Yeast_MetPath_Reg"/>
</dbReference>
<dbReference type="PROSITE" id="PS00463">
    <property type="entry name" value="ZN2_CY6_FUNGAL_1"/>
    <property type="match status" value="1"/>
</dbReference>
<evidence type="ECO:0000256" key="8">
    <source>
        <dbReference type="SAM" id="Coils"/>
    </source>
</evidence>
<dbReference type="InterPro" id="IPR001138">
    <property type="entry name" value="Zn2Cys6_DnaBD"/>
</dbReference>
<gene>
    <name evidence="10" type="ORF">M430DRAFT_18355</name>
</gene>
<evidence type="ECO:0000259" key="9">
    <source>
        <dbReference type="PROSITE" id="PS50048"/>
    </source>
</evidence>
<keyword evidence="7" id="KW-0539">Nucleus</keyword>
<feature type="coiled-coil region" evidence="8">
    <location>
        <begin position="61"/>
        <end position="88"/>
    </location>
</feature>
<dbReference type="GeneID" id="36571931"/>
<evidence type="ECO:0000313" key="11">
    <source>
        <dbReference type="Proteomes" id="UP000241818"/>
    </source>
</evidence>
<dbReference type="PANTHER" id="PTHR47782:SF2">
    <property type="entry name" value="TRANSCRIPTION FACTOR, PUTATIVE (AFU_ORTHOLOGUE AFUA_4G12570)-RELATED"/>
    <property type="match status" value="1"/>
</dbReference>
<dbReference type="SUPFAM" id="SSF57701">
    <property type="entry name" value="Zn2/Cys6 DNA-binding domain"/>
    <property type="match status" value="1"/>
</dbReference>
<keyword evidence="5" id="KW-0238">DNA-binding</keyword>
<dbReference type="GO" id="GO:0005634">
    <property type="term" value="C:nucleus"/>
    <property type="evidence" value="ECO:0007669"/>
    <property type="project" value="UniProtKB-SubCell"/>
</dbReference>
<dbReference type="AlphaFoldDB" id="A0A2T3B3I1"/>
<dbReference type="STRING" id="857342.A0A2T3B3I1"/>
<dbReference type="Proteomes" id="UP000241818">
    <property type="component" value="Unassembled WGS sequence"/>
</dbReference>
<evidence type="ECO:0000256" key="7">
    <source>
        <dbReference type="ARBA" id="ARBA00023242"/>
    </source>
</evidence>
<dbReference type="SMART" id="SM00906">
    <property type="entry name" value="Fungal_trans"/>
    <property type="match status" value="1"/>
</dbReference>
<dbReference type="SMART" id="SM00066">
    <property type="entry name" value="GAL4"/>
    <property type="match status" value="1"/>
</dbReference>
<dbReference type="Pfam" id="PF00172">
    <property type="entry name" value="Zn_clus"/>
    <property type="match status" value="1"/>
</dbReference>
<dbReference type="CDD" id="cd12148">
    <property type="entry name" value="fungal_TF_MHR"/>
    <property type="match status" value="1"/>
</dbReference>
<dbReference type="InterPro" id="IPR007219">
    <property type="entry name" value="XnlR_reg_dom"/>
</dbReference>
<evidence type="ECO:0000256" key="4">
    <source>
        <dbReference type="ARBA" id="ARBA00023015"/>
    </source>
</evidence>
<keyword evidence="3" id="KW-0862">Zinc</keyword>
<keyword evidence="2" id="KW-0479">Metal-binding</keyword>
<evidence type="ECO:0000256" key="5">
    <source>
        <dbReference type="ARBA" id="ARBA00023125"/>
    </source>
</evidence>
<dbReference type="InParanoid" id="A0A2T3B3I1"/>
<dbReference type="Gene3D" id="4.10.240.10">
    <property type="entry name" value="Zn(2)-C6 fungal-type DNA-binding domain"/>
    <property type="match status" value="1"/>
</dbReference>
<sequence>MHPSRPSAADTPLLRVSRPVSACSRCRAAKIKCDGKLPACTACEKSGRAGECSSANDQFAKGKERSYVASLESRIEKLERKISYARSRKASVAMHDVDEPTQVPDRKDSLATIRAAIHGKAARRREAADVNELVSDFGFLSVNATTRDFEPSTTNMTFARLILAASNNETVPKPTPFELPQRAEAMALIQYYLDNVFVLFPAFPETALFNAVDAVYQVNGRPVTEFEYWLLYMVLAIASTAQSRSSRDAYSADGLAWVGRALRYADKVLMPGYVSQIQALVLLVQYSMLDPAHFDSWQLIGFACRAIIDLGFHQDPPKEQQPDKNSLEMRRKLFYCVYSLDRSISMVHARAFSFTDDSTSVAYPSPTTSTTSSEATGNSLARPHSLEIALLLFQLRYAQSSWYQELFQSSRDPLQHASTYIWQMCQEMHEWAESLPETLPLAFKNFFDLELLYSYVYCLAPSCRVQSVSNYGKTLIFEYSIAYIEKIFPISRGPINTAFYTYHDALRVYFIGSQFLAVLAENQDQLLNGIISYAPVVPGSPPPPPLPSNAGGDNVDRSINCIAHIKETLRTFGLRWDDAQALQSSFETQAGSLLGILHRRKQHVDDISRNSHGASSFVQQPVYDPMGNVVPDDWSDMGSIFVNANILQGGLGESTHGLQ</sequence>
<dbReference type="PROSITE" id="PS50048">
    <property type="entry name" value="ZN2_CY6_FUNGAL_2"/>
    <property type="match status" value="1"/>
</dbReference>
<keyword evidence="6" id="KW-0804">Transcription</keyword>
<keyword evidence="8" id="KW-0175">Coiled coil</keyword>
<feature type="domain" description="Zn(2)-C6 fungal-type" evidence="9">
    <location>
        <begin position="22"/>
        <end position="54"/>
    </location>
</feature>
<dbReference type="CDD" id="cd00067">
    <property type="entry name" value="GAL4"/>
    <property type="match status" value="1"/>
</dbReference>
<proteinExistence type="predicted"/>
<keyword evidence="4" id="KW-0805">Transcription regulation</keyword>